<dbReference type="Proteomes" id="UP000314982">
    <property type="component" value="Unassembled WGS sequence"/>
</dbReference>
<dbReference type="Pfam" id="PF14648">
    <property type="entry name" value="FAM91_C"/>
    <property type="match status" value="1"/>
</dbReference>
<name>A0A4W5JJ81_9TELE</name>
<accession>A0A4W5JJ81</accession>
<feature type="domain" description="FAM91 C-terminal" evidence="3">
    <location>
        <begin position="1"/>
        <end position="119"/>
    </location>
</feature>
<organism evidence="4 5">
    <name type="scientific">Hucho hucho</name>
    <name type="common">huchen</name>
    <dbReference type="NCBI Taxonomy" id="62062"/>
    <lineage>
        <taxon>Eukaryota</taxon>
        <taxon>Metazoa</taxon>
        <taxon>Chordata</taxon>
        <taxon>Craniata</taxon>
        <taxon>Vertebrata</taxon>
        <taxon>Euteleostomi</taxon>
        <taxon>Actinopterygii</taxon>
        <taxon>Neopterygii</taxon>
        <taxon>Teleostei</taxon>
        <taxon>Protacanthopterygii</taxon>
        <taxon>Salmoniformes</taxon>
        <taxon>Salmonidae</taxon>
        <taxon>Salmoninae</taxon>
        <taxon>Hucho</taxon>
    </lineage>
</organism>
<dbReference type="STRING" id="62062.ENSHHUP00000003612"/>
<evidence type="ECO:0000313" key="4">
    <source>
        <dbReference type="Ensembl" id="ENSHHUP00000003612.1"/>
    </source>
</evidence>
<feature type="region of interest" description="Disordered" evidence="2">
    <location>
        <begin position="75"/>
        <end position="111"/>
    </location>
</feature>
<sequence length="213" mass="23303">MLNDALTHSAVLIQGHGLQGHGETVHVPFPFDQEDLKGEFSSSNMCVHKALLLLREKVDLEHQCGYITMLNPNNRHRRRASESSNSRGDSHLGGGLEANSSTESFELVTEDNNGGKQAAEGIVQPIQTRGQSAIAPYSLCSALLLEKQKESKQQKGQYGRGVSQNAYYCSPSTQSGAQEGRSVLNGCVLRLYIFLSINERFNGKCAQKYDATT</sequence>
<dbReference type="GO" id="GO:0005802">
    <property type="term" value="C:trans-Golgi network"/>
    <property type="evidence" value="ECO:0007669"/>
    <property type="project" value="TreeGrafter"/>
</dbReference>
<dbReference type="InterPro" id="IPR039199">
    <property type="entry name" value="FAM91"/>
</dbReference>
<dbReference type="PANTHER" id="PTHR28441">
    <property type="entry name" value="PROTEIN FAM91A1"/>
    <property type="match status" value="1"/>
</dbReference>
<dbReference type="PANTHER" id="PTHR28441:SF2">
    <property type="entry name" value="PROTEIN FAM91A1"/>
    <property type="match status" value="1"/>
</dbReference>
<evidence type="ECO:0000256" key="1">
    <source>
        <dbReference type="ARBA" id="ARBA00010319"/>
    </source>
</evidence>
<proteinExistence type="inferred from homology"/>
<feature type="compositionally biased region" description="Polar residues" evidence="2">
    <location>
        <begin position="98"/>
        <end position="111"/>
    </location>
</feature>
<comment type="similarity">
    <text evidence="1">Belongs to the FAM91 family.</text>
</comment>
<dbReference type="Ensembl" id="ENSHHUT00000003738.1">
    <property type="protein sequence ID" value="ENSHHUP00000003612.1"/>
    <property type="gene ID" value="ENSHHUG00000002277.1"/>
</dbReference>
<reference evidence="5" key="1">
    <citation type="submission" date="2018-06" db="EMBL/GenBank/DDBJ databases">
        <title>Genome assembly of Danube salmon.</title>
        <authorList>
            <person name="Macqueen D.J."/>
            <person name="Gundappa M.K."/>
        </authorList>
    </citation>
    <scope>NUCLEOTIDE SEQUENCE [LARGE SCALE GENOMIC DNA]</scope>
</reference>
<keyword evidence="5" id="KW-1185">Reference proteome</keyword>
<reference evidence="4" key="2">
    <citation type="submission" date="2025-08" db="UniProtKB">
        <authorList>
            <consortium name="Ensembl"/>
        </authorList>
    </citation>
    <scope>IDENTIFICATION</scope>
</reference>
<evidence type="ECO:0000259" key="3">
    <source>
        <dbReference type="Pfam" id="PF14648"/>
    </source>
</evidence>
<reference evidence="4" key="3">
    <citation type="submission" date="2025-09" db="UniProtKB">
        <authorList>
            <consortium name="Ensembl"/>
        </authorList>
    </citation>
    <scope>IDENTIFICATION</scope>
</reference>
<dbReference type="GO" id="GO:0099041">
    <property type="term" value="P:vesicle tethering to Golgi"/>
    <property type="evidence" value="ECO:0007669"/>
    <property type="project" value="TreeGrafter"/>
</dbReference>
<dbReference type="GO" id="GO:0031410">
    <property type="term" value="C:cytoplasmic vesicle"/>
    <property type="evidence" value="ECO:0007669"/>
    <property type="project" value="TreeGrafter"/>
</dbReference>
<evidence type="ECO:0000256" key="2">
    <source>
        <dbReference type="SAM" id="MobiDB-lite"/>
    </source>
</evidence>
<dbReference type="InterPro" id="IPR028097">
    <property type="entry name" value="FAM91_C_dom"/>
</dbReference>
<dbReference type="AlphaFoldDB" id="A0A4W5JJ81"/>
<dbReference type="GO" id="GO:0006886">
    <property type="term" value="P:intracellular protein transport"/>
    <property type="evidence" value="ECO:0007669"/>
    <property type="project" value="TreeGrafter"/>
</dbReference>
<evidence type="ECO:0000313" key="5">
    <source>
        <dbReference type="Proteomes" id="UP000314982"/>
    </source>
</evidence>
<protein>
    <recommendedName>
        <fullName evidence="3">FAM91 C-terminal domain-containing protein</fullName>
    </recommendedName>
</protein>